<sequence length="134" mass="14617">MILETSDQIVALADQISTCANSIHEHLMTKIKENKISRHEAQSVFQNEVILRQYANSLYIDAVNNVIIGLKGSQKELTGLIDSAKEKIKTIEEIASFIDLVADLVAFAAAVSAKKPAPILAALKEIEEDVKALS</sequence>
<evidence type="ECO:0000313" key="1">
    <source>
        <dbReference type="EMBL" id="VFJ90328.1"/>
    </source>
</evidence>
<protein>
    <submittedName>
        <fullName evidence="1">Uncharacterized protein</fullName>
    </submittedName>
</protein>
<dbReference type="EMBL" id="CAADFF010000019">
    <property type="protein sequence ID" value="VFJ90328.1"/>
    <property type="molecule type" value="Genomic_DNA"/>
</dbReference>
<name>A0A450UD35_9GAMM</name>
<reference evidence="1" key="1">
    <citation type="submission" date="2019-02" db="EMBL/GenBank/DDBJ databases">
        <authorList>
            <person name="Gruber-Vodicka R. H."/>
            <person name="Seah K. B. B."/>
        </authorList>
    </citation>
    <scope>NUCLEOTIDE SEQUENCE</scope>
    <source>
        <strain evidence="1">BECK_M7</strain>
    </source>
</reference>
<dbReference type="AlphaFoldDB" id="A0A450UD35"/>
<organism evidence="1">
    <name type="scientific">Candidatus Kentrum sp. LFY</name>
    <dbReference type="NCBI Taxonomy" id="2126342"/>
    <lineage>
        <taxon>Bacteria</taxon>
        <taxon>Pseudomonadati</taxon>
        <taxon>Pseudomonadota</taxon>
        <taxon>Gammaproteobacteria</taxon>
        <taxon>Candidatus Kentrum</taxon>
    </lineage>
</organism>
<proteinExistence type="predicted"/>
<gene>
    <name evidence="1" type="ORF">BECKLFY1418B_GA0070995_101935</name>
</gene>
<accession>A0A450UD35</accession>